<protein>
    <submittedName>
        <fullName evidence="2">Integrating conjugative element protein, PFL_4710 family</fullName>
    </submittedName>
</protein>
<dbReference type="EMBL" id="LN614830">
    <property type="protein sequence ID" value="CEG60077.1"/>
    <property type="molecule type" value="Genomic_DNA"/>
</dbReference>
<dbReference type="Proteomes" id="UP000032414">
    <property type="component" value="Chromosome I"/>
</dbReference>
<reference evidence="1" key="1">
    <citation type="submission" date="2014-09" db="EMBL/GenBank/DDBJ databases">
        <authorList>
            <person name="GOMEZ-VALERO Laura"/>
        </authorList>
    </citation>
    <scope>NUCLEOTIDE SEQUENCE</scope>
    <source>
        <strain evidence="1">ATCC33218</strain>
    </source>
</reference>
<evidence type="ECO:0000313" key="3">
    <source>
        <dbReference type="Proteomes" id="UP000032414"/>
    </source>
</evidence>
<proteinExistence type="predicted"/>
<gene>
    <name evidence="1" type="ORF">LMI_0754</name>
    <name evidence="2" type="ORF">SAMN02982997_02943</name>
</gene>
<dbReference type="Pfam" id="PF06834">
    <property type="entry name" value="TraU"/>
    <property type="match status" value="1"/>
</dbReference>
<dbReference type="InterPro" id="IPR009649">
    <property type="entry name" value="TraU"/>
</dbReference>
<dbReference type="PATRIC" id="fig|451.8.peg.476"/>
<dbReference type="RefSeq" id="WP_045098546.1">
    <property type="nucleotide sequence ID" value="NZ_CP020614.1"/>
</dbReference>
<evidence type="ECO:0000313" key="4">
    <source>
        <dbReference type="Proteomes" id="UP000182998"/>
    </source>
</evidence>
<evidence type="ECO:0000313" key="1">
    <source>
        <dbReference type="EMBL" id="CEG60077.1"/>
    </source>
</evidence>
<reference evidence="2 4" key="3">
    <citation type="submission" date="2016-10" db="EMBL/GenBank/DDBJ databases">
        <authorList>
            <person name="Varghese N."/>
            <person name="Submissions S."/>
        </authorList>
    </citation>
    <scope>NUCLEOTIDE SEQUENCE [LARGE SCALE GENOMIC DNA]</scope>
    <source>
        <strain evidence="2 4">ATCC 33218</strain>
    </source>
</reference>
<organism evidence="1 3">
    <name type="scientific">Legionella micdadei</name>
    <name type="common">Tatlockia micdadei</name>
    <dbReference type="NCBI Taxonomy" id="451"/>
    <lineage>
        <taxon>Bacteria</taxon>
        <taxon>Pseudomonadati</taxon>
        <taxon>Pseudomonadota</taxon>
        <taxon>Gammaproteobacteria</taxon>
        <taxon>Legionellales</taxon>
        <taxon>Legionellaceae</taxon>
        <taxon>Legionella</taxon>
    </lineage>
</organism>
<sequence>MTNTAFALESTSPPHPVNTFTIATRVLQKLFHNSHYKVIGSCTWTVGRLPPRLEVTPAIEQFLPDLVITISNKPEENPWLEARTLYENKAARTMYQQAYKAATGSALGFGNDSGQTTDLHINDERTRIVDVIGSPAAFYRIPYLSHRPETGFGVPYYLAEADAVMDRTEAAELLYMGTHPHLLINHEIGTLTQHWGSEIPRLMRVTQPYNYRASVVAAMHAVDIVTNKNPLHVTKSTSNSCGKNCVVANAVYDPQNTKVIWQEIYPLNRNIHPGDAQDFGIEDEKAGNGNYVFVLWRKYRGCIQHKGKLVNFLTFPKVGQPQKR</sequence>
<name>A0A098GDM0_LEGMI</name>
<dbReference type="KEGG" id="tmc:LMI_0754"/>
<dbReference type="InterPro" id="IPR026331">
    <property type="entry name" value="PFL_4710"/>
</dbReference>
<dbReference type="STRING" id="451.B6N58_11650"/>
<dbReference type="Proteomes" id="UP000182998">
    <property type="component" value="Unassembled WGS sequence"/>
</dbReference>
<evidence type="ECO:0000313" key="2">
    <source>
        <dbReference type="EMBL" id="SCY79377.1"/>
    </source>
</evidence>
<dbReference type="AlphaFoldDB" id="A0A098GDM0"/>
<dbReference type="OrthoDB" id="8435546at2"/>
<keyword evidence="4" id="KW-1185">Reference proteome</keyword>
<dbReference type="EMBL" id="FMVN01000020">
    <property type="protein sequence ID" value="SCY79377.1"/>
    <property type="molecule type" value="Genomic_DNA"/>
</dbReference>
<accession>A0A098GDM0</accession>
<dbReference type="HOGENOM" id="CLU_823354_0_0_6"/>
<reference evidence="3" key="2">
    <citation type="submission" date="2014-09" db="EMBL/GenBank/DDBJ databases">
        <authorList>
            <person name="Gomez-Valero L."/>
        </authorList>
    </citation>
    <scope>NUCLEOTIDE SEQUENCE [LARGE SCALE GENOMIC DNA]</scope>
    <source>
        <strain evidence="3">ATCC33218</strain>
    </source>
</reference>
<dbReference type="NCBIfam" id="TIGR03756">
    <property type="entry name" value="conj_TIGR03756"/>
    <property type="match status" value="1"/>
</dbReference>